<keyword evidence="4" id="KW-1185">Reference proteome</keyword>
<dbReference type="CDD" id="cd12108">
    <property type="entry name" value="Hr-like"/>
    <property type="match status" value="1"/>
</dbReference>
<organism evidence="3 4">
    <name type="scientific">Halosaccharopolyspora lacisalsi</name>
    <dbReference type="NCBI Taxonomy" id="1000566"/>
    <lineage>
        <taxon>Bacteria</taxon>
        <taxon>Bacillati</taxon>
        <taxon>Actinomycetota</taxon>
        <taxon>Actinomycetes</taxon>
        <taxon>Pseudonocardiales</taxon>
        <taxon>Pseudonocardiaceae</taxon>
        <taxon>Halosaccharopolyspora</taxon>
    </lineage>
</organism>
<reference evidence="3 4" key="1">
    <citation type="submission" date="2020-07" db="EMBL/GenBank/DDBJ databases">
        <title>Sequencing the genomes of 1000 actinobacteria strains.</title>
        <authorList>
            <person name="Klenk H.-P."/>
        </authorList>
    </citation>
    <scope>NUCLEOTIDE SEQUENCE [LARGE SCALE GENOMIC DNA]</scope>
    <source>
        <strain evidence="3 4">DSM 45975</strain>
    </source>
</reference>
<feature type="compositionally biased region" description="Basic and acidic residues" evidence="1">
    <location>
        <begin position="141"/>
        <end position="151"/>
    </location>
</feature>
<dbReference type="PANTHER" id="PTHR35585">
    <property type="entry name" value="HHE DOMAIN PROTEIN (AFU_ORTHOLOGUE AFUA_4G00730)"/>
    <property type="match status" value="1"/>
</dbReference>
<dbReference type="Proteomes" id="UP000569329">
    <property type="component" value="Unassembled WGS sequence"/>
</dbReference>
<evidence type="ECO:0000313" key="4">
    <source>
        <dbReference type="Proteomes" id="UP000569329"/>
    </source>
</evidence>
<feature type="compositionally biased region" description="Pro residues" evidence="1">
    <location>
        <begin position="154"/>
        <end position="163"/>
    </location>
</feature>
<feature type="compositionally biased region" description="Basic and acidic residues" evidence="1">
    <location>
        <begin position="177"/>
        <end position="188"/>
    </location>
</feature>
<protein>
    <submittedName>
        <fullName evidence="3">Hemerythrin superfamily protein</fullName>
    </submittedName>
</protein>
<dbReference type="Gene3D" id="1.20.120.520">
    <property type="entry name" value="nmb1532 protein domain like"/>
    <property type="match status" value="1"/>
</dbReference>
<comment type="caution">
    <text evidence="3">The sequence shown here is derived from an EMBL/GenBank/DDBJ whole genome shotgun (WGS) entry which is preliminary data.</text>
</comment>
<dbReference type="PANTHER" id="PTHR35585:SF1">
    <property type="entry name" value="HHE DOMAIN PROTEIN (AFU_ORTHOLOGUE AFUA_4G00730)"/>
    <property type="match status" value="1"/>
</dbReference>
<dbReference type="EMBL" id="JACGWZ010000002">
    <property type="protein sequence ID" value="MBA8824921.1"/>
    <property type="molecule type" value="Genomic_DNA"/>
</dbReference>
<name>A0A839E0D6_9PSEU</name>
<proteinExistence type="predicted"/>
<evidence type="ECO:0000259" key="2">
    <source>
        <dbReference type="Pfam" id="PF01814"/>
    </source>
</evidence>
<gene>
    <name evidence="3" type="ORF">FHX42_002268</name>
</gene>
<evidence type="ECO:0000313" key="3">
    <source>
        <dbReference type="EMBL" id="MBA8824921.1"/>
    </source>
</evidence>
<accession>A0A839E0D6</accession>
<dbReference type="InterPro" id="IPR012312">
    <property type="entry name" value="Hemerythrin-like"/>
</dbReference>
<dbReference type="AlphaFoldDB" id="A0A839E0D6"/>
<sequence>MSEPAQQQNMINMLIADHREVEEAFQQFETGQLDANQRRDLADHIITELVRHSVAEEQYLYPAARESLDNGDEIADHEISEHAEAERTMKQLESLDAEGQQFDETMRTLIASIRHHVTDEEDDLFPKLREACTADRLEELGGKIREAKETAPTRPHPAAPDRPPANKILAPGAGLVDKMRDTLSGRQH</sequence>
<evidence type="ECO:0000256" key="1">
    <source>
        <dbReference type="SAM" id="MobiDB-lite"/>
    </source>
</evidence>
<feature type="domain" description="Hemerythrin-like" evidence="2">
    <location>
        <begin position="10"/>
        <end position="128"/>
    </location>
</feature>
<dbReference type="Pfam" id="PF01814">
    <property type="entry name" value="Hemerythrin"/>
    <property type="match status" value="1"/>
</dbReference>
<feature type="region of interest" description="Disordered" evidence="1">
    <location>
        <begin position="141"/>
        <end position="188"/>
    </location>
</feature>